<reference evidence="2" key="2">
    <citation type="submission" date="2020-09" db="EMBL/GenBank/DDBJ databases">
        <authorList>
            <person name="Kikuchi T."/>
        </authorList>
    </citation>
    <scope>NUCLEOTIDE SEQUENCE</scope>
    <source>
        <strain evidence="2">Ka4C1</strain>
    </source>
</reference>
<feature type="chain" id="PRO_5035359455" evidence="1">
    <location>
        <begin position="20"/>
        <end position="146"/>
    </location>
</feature>
<evidence type="ECO:0000256" key="1">
    <source>
        <dbReference type="SAM" id="SignalP"/>
    </source>
</evidence>
<dbReference type="Proteomes" id="UP000582659">
    <property type="component" value="Unassembled WGS sequence"/>
</dbReference>
<evidence type="ECO:0000313" key="3">
    <source>
        <dbReference type="Proteomes" id="UP000095284"/>
    </source>
</evidence>
<reference evidence="5" key="1">
    <citation type="submission" date="2016-11" db="UniProtKB">
        <authorList>
            <consortium name="WormBaseParasite"/>
        </authorList>
    </citation>
    <scope>IDENTIFICATION</scope>
</reference>
<dbReference type="EMBL" id="CAJFDI010000001">
    <property type="protein sequence ID" value="CAD5208593.1"/>
    <property type="molecule type" value="Genomic_DNA"/>
</dbReference>
<organism evidence="3 5">
    <name type="scientific">Bursaphelenchus xylophilus</name>
    <name type="common">Pinewood nematode worm</name>
    <name type="synonym">Aphelenchoides xylophilus</name>
    <dbReference type="NCBI Taxonomy" id="6326"/>
    <lineage>
        <taxon>Eukaryota</taxon>
        <taxon>Metazoa</taxon>
        <taxon>Ecdysozoa</taxon>
        <taxon>Nematoda</taxon>
        <taxon>Chromadorea</taxon>
        <taxon>Rhabditida</taxon>
        <taxon>Tylenchina</taxon>
        <taxon>Tylenchomorpha</taxon>
        <taxon>Aphelenchoidea</taxon>
        <taxon>Aphelenchoididae</taxon>
        <taxon>Bursaphelenchus</taxon>
    </lineage>
</organism>
<evidence type="ECO:0000313" key="2">
    <source>
        <dbReference type="EMBL" id="CAD5208593.1"/>
    </source>
</evidence>
<dbReference type="EMBL" id="CAJFCV020000001">
    <property type="protein sequence ID" value="CAG9082118.1"/>
    <property type="molecule type" value="Genomic_DNA"/>
</dbReference>
<evidence type="ECO:0000313" key="5">
    <source>
        <dbReference type="WBParaSite" id="BXY_0483800.1"/>
    </source>
</evidence>
<dbReference type="Proteomes" id="UP000659654">
    <property type="component" value="Unassembled WGS sequence"/>
</dbReference>
<gene>
    <name evidence="2" type="ORF">BXYJ_LOCUS829</name>
</gene>
<dbReference type="Proteomes" id="UP000095284">
    <property type="component" value="Unplaced"/>
</dbReference>
<proteinExistence type="predicted"/>
<accession>A0A1I7RVS6</accession>
<feature type="signal peptide" evidence="1">
    <location>
        <begin position="1"/>
        <end position="19"/>
    </location>
</feature>
<sequence>MLRITYLCLLLAFFAVTESRKRPSVHWEFSGYAKCDPHATDSPYLIEVSFYSIGTFYTTKCGSAIADKTDGSFHIECEDVSFSAYPEVQIRHGCGGYCLYYARDYSEHYIDDLFYSLDGGSGDLANNCSPKQLIVSNSINETRSVV</sequence>
<keyword evidence="4" id="KW-1185">Reference proteome</keyword>
<name>A0A1I7RVS6_BURXY</name>
<evidence type="ECO:0000313" key="4">
    <source>
        <dbReference type="Proteomes" id="UP000659654"/>
    </source>
</evidence>
<dbReference type="WBParaSite" id="BXY_0483800.1">
    <property type="protein sequence ID" value="BXY_0483800.1"/>
    <property type="gene ID" value="BXY_0483800"/>
</dbReference>
<dbReference type="AlphaFoldDB" id="A0A1I7RVS6"/>
<protein>
    <submittedName>
        <fullName evidence="2">(pine wood nematode) hypothetical protein</fullName>
    </submittedName>
</protein>
<keyword evidence="1" id="KW-0732">Signal</keyword>